<reference evidence="5 6" key="1">
    <citation type="submission" date="2024-02" db="EMBL/GenBank/DDBJ databases">
        <authorList>
            <person name="Vignale AGUSTIN F."/>
            <person name="Sosa J E."/>
            <person name="Modenutti C."/>
        </authorList>
    </citation>
    <scope>NUCLEOTIDE SEQUENCE [LARGE SCALE GENOMIC DNA]</scope>
</reference>
<evidence type="ECO:0000256" key="2">
    <source>
        <dbReference type="ARBA" id="ARBA00022490"/>
    </source>
</evidence>
<organism evidence="5 6">
    <name type="scientific">Ilex paraguariensis</name>
    <name type="common">yerba mate</name>
    <dbReference type="NCBI Taxonomy" id="185542"/>
    <lineage>
        <taxon>Eukaryota</taxon>
        <taxon>Viridiplantae</taxon>
        <taxon>Streptophyta</taxon>
        <taxon>Embryophyta</taxon>
        <taxon>Tracheophyta</taxon>
        <taxon>Spermatophyta</taxon>
        <taxon>Magnoliopsida</taxon>
        <taxon>eudicotyledons</taxon>
        <taxon>Gunneridae</taxon>
        <taxon>Pentapetalae</taxon>
        <taxon>asterids</taxon>
        <taxon>campanulids</taxon>
        <taxon>Aquifoliales</taxon>
        <taxon>Aquifoliaceae</taxon>
        <taxon>Ilex</taxon>
    </lineage>
</organism>
<evidence type="ECO:0000313" key="6">
    <source>
        <dbReference type="Proteomes" id="UP001642360"/>
    </source>
</evidence>
<protein>
    <submittedName>
        <fullName evidence="5">Uncharacterized protein</fullName>
    </submittedName>
</protein>
<dbReference type="InterPro" id="IPR047149">
    <property type="entry name" value="KIF11-like"/>
</dbReference>
<dbReference type="AlphaFoldDB" id="A0ABC8TI98"/>
<dbReference type="GO" id="GO:0005856">
    <property type="term" value="C:cytoskeleton"/>
    <property type="evidence" value="ECO:0007669"/>
    <property type="project" value="UniProtKB-SubCell"/>
</dbReference>
<keyword evidence="4" id="KW-0206">Cytoskeleton</keyword>
<keyword evidence="2" id="KW-0963">Cytoplasm</keyword>
<evidence type="ECO:0000256" key="3">
    <source>
        <dbReference type="ARBA" id="ARBA00023175"/>
    </source>
</evidence>
<gene>
    <name evidence="5" type="ORF">ILEXP_LOCUS36568</name>
</gene>
<dbReference type="Proteomes" id="UP001642360">
    <property type="component" value="Unassembled WGS sequence"/>
</dbReference>
<evidence type="ECO:0000256" key="1">
    <source>
        <dbReference type="ARBA" id="ARBA00004245"/>
    </source>
</evidence>
<keyword evidence="3" id="KW-0505">Motor protein</keyword>
<evidence type="ECO:0000256" key="4">
    <source>
        <dbReference type="ARBA" id="ARBA00023212"/>
    </source>
</evidence>
<dbReference type="EMBL" id="CAUOFW020004802">
    <property type="protein sequence ID" value="CAK9167305.1"/>
    <property type="molecule type" value="Genomic_DNA"/>
</dbReference>
<proteinExistence type="predicted"/>
<comment type="subcellular location">
    <subcellularLocation>
        <location evidence="1">Cytoplasm</location>
        <location evidence="1">Cytoskeleton</location>
    </subcellularLocation>
</comment>
<comment type="caution">
    <text evidence="5">The sequence shown here is derived from an EMBL/GenBank/DDBJ whole genome shotgun (WGS) entry which is preliminary data.</text>
</comment>
<name>A0ABC8TI98_9AQUA</name>
<dbReference type="PANTHER" id="PTHR47970">
    <property type="entry name" value="KINESIN-LIKE PROTEIN KIF11"/>
    <property type="match status" value="1"/>
</dbReference>
<accession>A0ABC8TI98</accession>
<evidence type="ECO:0000313" key="5">
    <source>
        <dbReference type="EMBL" id="CAK9167305.1"/>
    </source>
</evidence>
<dbReference type="PANTHER" id="PTHR47970:SF9">
    <property type="entry name" value="KINESIN-LIKE PROTEIN KIN-5D"/>
    <property type="match status" value="1"/>
</dbReference>
<sequence>MSNMQDLTSSAKGEWTSYLGKTETQYIEDTTSVVNGKDGLEEGLRQCMTKARLIAEQWRKAQDSALSLQRRNIDSVDTIVQNGVEGNQKIKAQFSAVVSSTLGESDVANINLLSSVEGESDFANINLLSSVEDLLRLDQYAFEKINSLIGPSCEAMKEAEISHFHIVSEIMVNAGKCLMNDYMVDGPSCSTPRKRAFNIPTMACIEDLRTPAFEGLLKSFREAGLGRQANGKVNNHQECMHPFSPSAPEILSGQLREELEQQNLQ</sequence>
<keyword evidence="6" id="KW-1185">Reference proteome</keyword>